<dbReference type="GO" id="GO:0051082">
    <property type="term" value="F:unfolded protein binding"/>
    <property type="evidence" value="ECO:0007669"/>
    <property type="project" value="InterPro"/>
</dbReference>
<evidence type="ECO:0000256" key="11">
    <source>
        <dbReference type="SAM" id="Coils"/>
    </source>
</evidence>
<dbReference type="SUPFAM" id="SSF53067">
    <property type="entry name" value="Actin-like ATPase domain"/>
    <property type="match status" value="2"/>
</dbReference>
<comment type="induction">
    <text evidence="9">By stress conditions e.g. heat shock.</text>
</comment>
<dbReference type="CDD" id="cd10234">
    <property type="entry name" value="ASKHA_NBD_HSP70_DnaK-like"/>
    <property type="match status" value="1"/>
</dbReference>
<evidence type="ECO:0000256" key="5">
    <source>
        <dbReference type="ARBA" id="ARBA00022741"/>
    </source>
</evidence>
<sequence length="620" mass="66662">MSKIIGIDLGTTNSCVAVMEGGKPVVITNAEGMRTTPSVVAFTKTGERVVGEPAKRQAVTNADKTISSIKRHMGTDYKVDIDGKKYSPQEISAMILQKLKSDAENYLGEKVTEAVITVPAYFNDAQRQATKDAGKIAGLEVKRIINEPTAAALSYGLDNEKEQQIMVYDLGGGTFDVSIIEIGDGVIEVLATAGDNRLGGDDFDNVITQYMLDDFKAKEGVDLSSDKMAMQRLKEAAEKAKKELSSSTTTNINLPFITATSEGPKHFEMNLTRAKFNELTAHLVERTVTPVTTALKDAGLTATDLSKVLLVGGSTRIPAVQDKVKQLTGKDPFKGINPDECVAIGASIQGGKLAGDAGAGDILLLDVTPLSLSIETMGGVATRLIERNTTIPTKKSQIFSTAEDNQTAVDIHVVQGERQFARDNKTLGQFRLDGIPPARRGVPQIEVTFDIDANGIVNVSAKDLGTGKEQHITITAGSNMSDEDIDKAVKEAAEFEAQDKKKKEAIDARNDADNMVFQTEKALEEVGDKIDEAEKTTVQADITKLKEILDRTTVDNMTDSDVSEINEAKEQLMKDAQALFAKMYEQTQQGAQGGPQAAPGGDANATYNADDVVDADYKEV</sequence>
<reference evidence="13" key="2">
    <citation type="submission" date="2021-04" db="EMBL/GenBank/DDBJ databases">
        <authorList>
            <person name="Gilroy R."/>
        </authorList>
    </citation>
    <scope>NUCLEOTIDE SEQUENCE</scope>
    <source>
        <strain evidence="13">CHK179-28034</strain>
    </source>
</reference>
<evidence type="ECO:0000256" key="6">
    <source>
        <dbReference type="ARBA" id="ARBA00022840"/>
    </source>
</evidence>
<comment type="caution">
    <text evidence="13">The sequence shown here is derived from an EMBL/GenBank/DDBJ whole genome shotgun (WGS) entry which is preliminary data.</text>
</comment>
<comment type="function">
    <text evidence="1 9">Acts as a chaperone.</text>
</comment>
<evidence type="ECO:0000313" key="13">
    <source>
        <dbReference type="EMBL" id="HIZ39804.1"/>
    </source>
</evidence>
<evidence type="ECO:0000256" key="3">
    <source>
        <dbReference type="ARBA" id="ARBA00014415"/>
    </source>
</evidence>
<evidence type="ECO:0000256" key="1">
    <source>
        <dbReference type="ARBA" id="ARBA00002290"/>
    </source>
</evidence>
<feature type="region of interest" description="Disordered" evidence="12">
    <location>
        <begin position="585"/>
        <end position="620"/>
    </location>
</feature>
<keyword evidence="11" id="KW-0175">Coiled coil</keyword>
<dbReference type="PROSITE" id="PS00329">
    <property type="entry name" value="HSP70_2"/>
    <property type="match status" value="1"/>
</dbReference>
<dbReference type="InterPro" id="IPR029048">
    <property type="entry name" value="HSP70_C_sf"/>
</dbReference>
<dbReference type="EMBL" id="DXBR01000069">
    <property type="protein sequence ID" value="HIZ39804.1"/>
    <property type="molecule type" value="Genomic_DNA"/>
</dbReference>
<feature type="compositionally biased region" description="Low complexity" evidence="12">
    <location>
        <begin position="586"/>
        <end position="605"/>
    </location>
</feature>
<feature type="modified residue" description="Phosphothreonine; by autocatalysis" evidence="9">
    <location>
        <position position="174"/>
    </location>
</feature>
<dbReference type="FunFam" id="3.90.640.10:FF:000003">
    <property type="entry name" value="Molecular chaperone DnaK"/>
    <property type="match status" value="1"/>
</dbReference>
<dbReference type="InterPro" id="IPR018181">
    <property type="entry name" value="Heat_shock_70_CS"/>
</dbReference>
<protein>
    <recommendedName>
        <fullName evidence="3 9">Chaperone protein DnaK</fullName>
    </recommendedName>
    <alternativeName>
        <fullName evidence="9">HSP70</fullName>
    </alternativeName>
    <alternativeName>
        <fullName evidence="9">Heat shock 70 kDa protein</fullName>
    </alternativeName>
    <alternativeName>
        <fullName evidence="9">Heat shock protein 70</fullName>
    </alternativeName>
</protein>
<dbReference type="GO" id="GO:0005524">
    <property type="term" value="F:ATP binding"/>
    <property type="evidence" value="ECO:0007669"/>
    <property type="project" value="UniProtKB-UniRule"/>
</dbReference>
<dbReference type="GO" id="GO:0140662">
    <property type="term" value="F:ATP-dependent protein folding chaperone"/>
    <property type="evidence" value="ECO:0007669"/>
    <property type="project" value="InterPro"/>
</dbReference>
<dbReference type="Gene3D" id="3.30.420.40">
    <property type="match status" value="3"/>
</dbReference>
<accession>A0A9D2J8R9</accession>
<keyword evidence="8 9" id="KW-0143">Chaperone</keyword>
<dbReference type="Proteomes" id="UP000824049">
    <property type="component" value="Unassembled WGS sequence"/>
</dbReference>
<dbReference type="Gene3D" id="3.90.640.10">
    <property type="entry name" value="Actin, Chain A, domain 4"/>
    <property type="match status" value="1"/>
</dbReference>
<dbReference type="FunFam" id="3.30.420.40:FF:000071">
    <property type="entry name" value="Molecular chaperone DnaK"/>
    <property type="match status" value="1"/>
</dbReference>
<dbReference type="InterPro" id="IPR012725">
    <property type="entry name" value="Chaperone_DnaK"/>
</dbReference>
<dbReference type="FunFam" id="2.60.34.10:FF:000014">
    <property type="entry name" value="Chaperone protein DnaK HSP70"/>
    <property type="match status" value="1"/>
</dbReference>
<evidence type="ECO:0000256" key="2">
    <source>
        <dbReference type="ARBA" id="ARBA00007381"/>
    </source>
</evidence>
<dbReference type="HAMAP" id="MF_00332">
    <property type="entry name" value="DnaK"/>
    <property type="match status" value="1"/>
</dbReference>
<evidence type="ECO:0000256" key="8">
    <source>
        <dbReference type="ARBA" id="ARBA00023186"/>
    </source>
</evidence>
<dbReference type="InterPro" id="IPR013126">
    <property type="entry name" value="Hsp_70_fam"/>
</dbReference>
<evidence type="ECO:0000256" key="4">
    <source>
        <dbReference type="ARBA" id="ARBA00022553"/>
    </source>
</evidence>
<dbReference type="Gene3D" id="2.60.34.10">
    <property type="entry name" value="Substrate Binding Domain Of DNAk, Chain A, domain 1"/>
    <property type="match status" value="1"/>
</dbReference>
<dbReference type="NCBIfam" id="TIGR02350">
    <property type="entry name" value="prok_dnaK"/>
    <property type="match status" value="1"/>
</dbReference>
<evidence type="ECO:0000313" key="14">
    <source>
        <dbReference type="Proteomes" id="UP000824049"/>
    </source>
</evidence>
<keyword evidence="7 9" id="KW-0346">Stress response</keyword>
<evidence type="ECO:0000256" key="9">
    <source>
        <dbReference type="HAMAP-Rule" id="MF_00332"/>
    </source>
</evidence>
<dbReference type="InterPro" id="IPR043129">
    <property type="entry name" value="ATPase_NBD"/>
</dbReference>
<gene>
    <name evidence="9 13" type="primary">dnaK</name>
    <name evidence="13" type="ORF">H9968_07755</name>
</gene>
<dbReference type="SUPFAM" id="SSF100920">
    <property type="entry name" value="Heat shock protein 70kD (HSP70), peptide-binding domain"/>
    <property type="match status" value="1"/>
</dbReference>
<dbReference type="SUPFAM" id="SSF100934">
    <property type="entry name" value="Heat shock protein 70kD (HSP70), C-terminal subdomain"/>
    <property type="match status" value="1"/>
</dbReference>
<dbReference type="InterPro" id="IPR029047">
    <property type="entry name" value="HSP70_peptide-bd_sf"/>
</dbReference>
<keyword evidence="4 9" id="KW-0597">Phosphoprotein</keyword>
<evidence type="ECO:0000256" key="7">
    <source>
        <dbReference type="ARBA" id="ARBA00023016"/>
    </source>
</evidence>
<dbReference type="NCBIfam" id="NF001413">
    <property type="entry name" value="PRK00290.1"/>
    <property type="match status" value="1"/>
</dbReference>
<dbReference type="PROSITE" id="PS00297">
    <property type="entry name" value="HSP70_1"/>
    <property type="match status" value="1"/>
</dbReference>
<dbReference type="PRINTS" id="PR00301">
    <property type="entry name" value="HEATSHOCK70"/>
</dbReference>
<dbReference type="PROSITE" id="PS01036">
    <property type="entry name" value="HSP70_3"/>
    <property type="match status" value="1"/>
</dbReference>
<keyword evidence="6 9" id="KW-0067">ATP-binding</keyword>
<evidence type="ECO:0000256" key="12">
    <source>
        <dbReference type="SAM" id="MobiDB-lite"/>
    </source>
</evidence>
<evidence type="ECO:0000256" key="10">
    <source>
        <dbReference type="RuleBase" id="RU003322"/>
    </source>
</evidence>
<dbReference type="AlphaFoldDB" id="A0A9D2J8R9"/>
<dbReference type="PANTHER" id="PTHR19375">
    <property type="entry name" value="HEAT SHOCK PROTEIN 70KDA"/>
    <property type="match status" value="1"/>
</dbReference>
<proteinExistence type="evidence at transcript level"/>
<dbReference type="Gene3D" id="1.20.1270.10">
    <property type="match status" value="1"/>
</dbReference>
<reference evidence="13" key="1">
    <citation type="journal article" date="2021" name="PeerJ">
        <title>Extensive microbial diversity within the chicken gut microbiome revealed by metagenomics and culture.</title>
        <authorList>
            <person name="Gilroy R."/>
            <person name="Ravi A."/>
            <person name="Getino M."/>
            <person name="Pursley I."/>
            <person name="Horton D.L."/>
            <person name="Alikhan N.F."/>
            <person name="Baker D."/>
            <person name="Gharbi K."/>
            <person name="Hall N."/>
            <person name="Watson M."/>
            <person name="Adriaenssens E.M."/>
            <person name="Foster-Nyarko E."/>
            <person name="Jarju S."/>
            <person name="Secka A."/>
            <person name="Antonio M."/>
            <person name="Oren A."/>
            <person name="Chaudhuri R.R."/>
            <person name="La Ragione R."/>
            <person name="Hildebrand F."/>
            <person name="Pallen M.J."/>
        </authorList>
    </citation>
    <scope>NUCLEOTIDE SEQUENCE</scope>
    <source>
        <strain evidence="13">CHK179-28034</strain>
    </source>
</reference>
<keyword evidence="5 9" id="KW-0547">Nucleotide-binding</keyword>
<dbReference type="Gene3D" id="3.30.30.30">
    <property type="match status" value="1"/>
</dbReference>
<comment type="similarity">
    <text evidence="2 9 10">Belongs to the heat shock protein 70 family.</text>
</comment>
<organism evidence="13 14">
    <name type="scientific">Candidatus Anaerobutyricum stercoris</name>
    <dbReference type="NCBI Taxonomy" id="2838457"/>
    <lineage>
        <taxon>Bacteria</taxon>
        <taxon>Bacillati</taxon>
        <taxon>Bacillota</taxon>
        <taxon>Clostridia</taxon>
        <taxon>Lachnospirales</taxon>
        <taxon>Lachnospiraceae</taxon>
        <taxon>Anaerobutyricum</taxon>
    </lineage>
</organism>
<name>A0A9D2J8R9_9FIRM</name>
<feature type="coiled-coil region" evidence="11">
    <location>
        <begin position="223"/>
        <end position="250"/>
    </location>
</feature>
<dbReference type="Pfam" id="PF00012">
    <property type="entry name" value="HSP70"/>
    <property type="match status" value="1"/>
</dbReference>